<sequence length="243" mass="26145">MNSRALIAFSLFELSLFFKAFLAVLFTFVMPCVILAVVVSSSEDPVAMATELVPVLVGLIIVFVAVFTLAVQLVIYTETGFYKRLLVTYIDSTAIALSNAIRGYSVVLIGLTLILAECLILTGVFPDINIFWGLVAILIGGGGFFLLAIIPACFVKSANTMFTMSTVLSYVIIFFSGTMPPFGGIGIAVNVISQFMPGYHLLGVLRAGFEGDLLTTSAMISTAYMLGCAALGIFVVRRNLSWR</sequence>
<keyword evidence="3 5" id="KW-1133">Transmembrane helix</keyword>
<dbReference type="Pfam" id="PF01061">
    <property type="entry name" value="ABC2_membrane"/>
    <property type="match status" value="1"/>
</dbReference>
<dbReference type="Proteomes" id="UP001138681">
    <property type="component" value="Unassembled WGS sequence"/>
</dbReference>
<dbReference type="AlphaFoldDB" id="A0A9X1F5K6"/>
<comment type="subcellular location">
    <subcellularLocation>
        <location evidence="1">Membrane</location>
        <topology evidence="1">Multi-pass membrane protein</topology>
    </subcellularLocation>
</comment>
<feature type="transmembrane region" description="Helical" evidence="5">
    <location>
        <begin position="167"/>
        <end position="193"/>
    </location>
</feature>
<dbReference type="GO" id="GO:0140359">
    <property type="term" value="F:ABC-type transporter activity"/>
    <property type="evidence" value="ECO:0007669"/>
    <property type="project" value="InterPro"/>
</dbReference>
<keyword evidence="4 5" id="KW-0472">Membrane</keyword>
<name>A0A9X1F5K6_9SPHN</name>
<dbReference type="GO" id="GO:0016020">
    <property type="term" value="C:membrane"/>
    <property type="evidence" value="ECO:0007669"/>
    <property type="project" value="UniProtKB-SubCell"/>
</dbReference>
<dbReference type="PANTHER" id="PTHR43229">
    <property type="entry name" value="NODULATION PROTEIN J"/>
    <property type="match status" value="1"/>
</dbReference>
<dbReference type="InterPro" id="IPR013525">
    <property type="entry name" value="ABC2_TM"/>
</dbReference>
<dbReference type="RefSeq" id="WP_218405686.1">
    <property type="nucleotide sequence ID" value="NZ_JAGSPC010000004.1"/>
</dbReference>
<dbReference type="EMBL" id="JAGSPC010000004">
    <property type="protein sequence ID" value="MBV7260299.1"/>
    <property type="molecule type" value="Genomic_DNA"/>
</dbReference>
<evidence type="ECO:0000256" key="4">
    <source>
        <dbReference type="ARBA" id="ARBA00023136"/>
    </source>
</evidence>
<dbReference type="InterPro" id="IPR051784">
    <property type="entry name" value="Nod_factor_ABC_transporter"/>
</dbReference>
<dbReference type="PANTHER" id="PTHR43229:SF3">
    <property type="entry name" value="ABC-TYPE MULTIDRUG TRANSPORT SYSTEM, PERMEASE COMPONENT"/>
    <property type="match status" value="1"/>
</dbReference>
<feature type="transmembrane region" description="Helical" evidence="5">
    <location>
        <begin position="131"/>
        <end position="155"/>
    </location>
</feature>
<evidence type="ECO:0000259" key="6">
    <source>
        <dbReference type="Pfam" id="PF01061"/>
    </source>
</evidence>
<keyword evidence="2 5" id="KW-0812">Transmembrane</keyword>
<evidence type="ECO:0000313" key="8">
    <source>
        <dbReference type="Proteomes" id="UP001138681"/>
    </source>
</evidence>
<accession>A0A9X1F5K6</accession>
<keyword evidence="8" id="KW-1185">Reference proteome</keyword>
<reference evidence="7" key="1">
    <citation type="submission" date="2021-04" db="EMBL/GenBank/DDBJ databases">
        <authorList>
            <person name="Pira H."/>
            <person name="Risdian C."/>
            <person name="Wink J."/>
        </authorList>
    </citation>
    <scope>NUCLEOTIDE SEQUENCE</scope>
    <source>
        <strain evidence="7">WH158</strain>
    </source>
</reference>
<feature type="transmembrane region" description="Helical" evidence="5">
    <location>
        <begin position="104"/>
        <end position="125"/>
    </location>
</feature>
<feature type="transmembrane region" description="Helical" evidence="5">
    <location>
        <begin position="20"/>
        <end position="40"/>
    </location>
</feature>
<evidence type="ECO:0000256" key="1">
    <source>
        <dbReference type="ARBA" id="ARBA00004141"/>
    </source>
</evidence>
<proteinExistence type="predicted"/>
<feature type="transmembrane region" description="Helical" evidence="5">
    <location>
        <begin position="213"/>
        <end position="236"/>
    </location>
</feature>
<evidence type="ECO:0000313" key="7">
    <source>
        <dbReference type="EMBL" id="MBV7260299.1"/>
    </source>
</evidence>
<gene>
    <name evidence="7" type="ORF">KCG46_12030</name>
</gene>
<comment type="caution">
    <text evidence="7">The sequence shown here is derived from an EMBL/GenBank/DDBJ whole genome shotgun (WGS) entry which is preliminary data.</text>
</comment>
<evidence type="ECO:0000256" key="5">
    <source>
        <dbReference type="SAM" id="Phobius"/>
    </source>
</evidence>
<feature type="transmembrane region" description="Helical" evidence="5">
    <location>
        <begin position="52"/>
        <end position="76"/>
    </location>
</feature>
<organism evidence="7 8">
    <name type="scientific">Erythrobacter crassostreae</name>
    <dbReference type="NCBI Taxonomy" id="2828328"/>
    <lineage>
        <taxon>Bacteria</taxon>
        <taxon>Pseudomonadati</taxon>
        <taxon>Pseudomonadota</taxon>
        <taxon>Alphaproteobacteria</taxon>
        <taxon>Sphingomonadales</taxon>
        <taxon>Erythrobacteraceae</taxon>
        <taxon>Erythrobacter/Porphyrobacter group</taxon>
        <taxon>Erythrobacter</taxon>
    </lineage>
</organism>
<feature type="domain" description="ABC-2 type transporter transmembrane" evidence="6">
    <location>
        <begin position="25"/>
        <end position="208"/>
    </location>
</feature>
<evidence type="ECO:0000256" key="3">
    <source>
        <dbReference type="ARBA" id="ARBA00022989"/>
    </source>
</evidence>
<evidence type="ECO:0000256" key="2">
    <source>
        <dbReference type="ARBA" id="ARBA00022692"/>
    </source>
</evidence>
<protein>
    <submittedName>
        <fullName evidence="7">ABC transporter permease</fullName>
    </submittedName>
</protein>